<dbReference type="Proteomes" id="UP000010556">
    <property type="component" value="Unassembled WGS sequence"/>
</dbReference>
<evidence type="ECO:0000313" key="3">
    <source>
        <dbReference type="Proteomes" id="UP000010556"/>
    </source>
</evidence>
<keyword evidence="3" id="KW-1185">Reference proteome</keyword>
<dbReference type="AlphaFoldDB" id="L5LDD2"/>
<reference evidence="3" key="1">
    <citation type="journal article" date="2013" name="Science">
        <title>Comparative analysis of bat genomes provides insight into the evolution of flight and immunity.</title>
        <authorList>
            <person name="Zhang G."/>
            <person name="Cowled C."/>
            <person name="Shi Z."/>
            <person name="Huang Z."/>
            <person name="Bishop-Lilly K.A."/>
            <person name="Fang X."/>
            <person name="Wynne J.W."/>
            <person name="Xiong Z."/>
            <person name="Baker M.L."/>
            <person name="Zhao W."/>
            <person name="Tachedjian M."/>
            <person name="Zhu Y."/>
            <person name="Zhou P."/>
            <person name="Jiang X."/>
            <person name="Ng J."/>
            <person name="Yang L."/>
            <person name="Wu L."/>
            <person name="Xiao J."/>
            <person name="Feng Y."/>
            <person name="Chen Y."/>
            <person name="Sun X."/>
            <person name="Zhang Y."/>
            <person name="Marsh G.A."/>
            <person name="Crameri G."/>
            <person name="Broder C.C."/>
            <person name="Frey K.G."/>
            <person name="Wang L.F."/>
            <person name="Wang J."/>
        </authorList>
    </citation>
    <scope>NUCLEOTIDE SEQUENCE [LARGE SCALE GENOMIC DNA]</scope>
</reference>
<evidence type="ECO:0000256" key="1">
    <source>
        <dbReference type="SAM" id="MobiDB-lite"/>
    </source>
</evidence>
<sequence>MQKLPCCALAIYKDTALRTWRQQSNTWLPPSGTQTPPPCQSDSHQTTVNAAETPWRKMRPTAQPSPEMVAVAARIHTNFLIILLKGSHVLTGLIKLSFLHALTYLPVDKGTLGNHQVKPVVQVSPGLSNSYGVAQHAHRLLYFGQVSTRYHSGRLVINANFEASGAPVHKLDSTPGLDGGNGSIDIFGDHVTMVQQTTSHVFTMARVTFHHLVAWLKALIGDFCYRKLFMVGFLSRDDRGICGQREVDAGIGHQGSHVLTGLIKLSFLHALTYLPVDKGTLGNHQVKPVVQVSPGLSNSYGVAQHAHRLLYFGHVSTRYHSGRLVINANFEASGAPVHKLDSTPGLDGGNGSIDIFGDHVTMVQQTTSHVFTMARVTFHHLVAWLKALIGDFCYRKLFMVGFLSRDDRGICGQREVDAGIGHQGGVGGEDGVVGLNYNCGDLGGWINGELQLGLLAIIDRETFHQQRGKPKTSSPTKAVENQEALKGCALVSQFPNSMQDEVNDLLASGVVSTGIVIGSIFLACNQQLRVESWR</sequence>
<evidence type="ECO:0000313" key="2">
    <source>
        <dbReference type="EMBL" id="ELK23891.1"/>
    </source>
</evidence>
<protein>
    <submittedName>
        <fullName evidence="2">Uncharacterized protein</fullName>
    </submittedName>
</protein>
<gene>
    <name evidence="2" type="ORF">MDA_GLEAN10020514</name>
</gene>
<name>L5LDD2_MYODS</name>
<dbReference type="EMBL" id="KB113176">
    <property type="protein sequence ID" value="ELK23891.1"/>
    <property type="molecule type" value="Genomic_DNA"/>
</dbReference>
<accession>L5LDD2</accession>
<proteinExistence type="predicted"/>
<feature type="region of interest" description="Disordered" evidence="1">
    <location>
        <begin position="25"/>
        <end position="45"/>
    </location>
</feature>
<organism evidence="2 3">
    <name type="scientific">Myotis davidii</name>
    <name type="common">David's myotis</name>
    <dbReference type="NCBI Taxonomy" id="225400"/>
    <lineage>
        <taxon>Eukaryota</taxon>
        <taxon>Metazoa</taxon>
        <taxon>Chordata</taxon>
        <taxon>Craniata</taxon>
        <taxon>Vertebrata</taxon>
        <taxon>Euteleostomi</taxon>
        <taxon>Mammalia</taxon>
        <taxon>Eutheria</taxon>
        <taxon>Laurasiatheria</taxon>
        <taxon>Chiroptera</taxon>
        <taxon>Yangochiroptera</taxon>
        <taxon>Vespertilionidae</taxon>
        <taxon>Myotis</taxon>
    </lineage>
</organism>